<keyword evidence="2" id="KW-1185">Reference proteome</keyword>
<accession>K9VTS3</accession>
<proteinExistence type="predicted"/>
<dbReference type="EMBL" id="CP003615">
    <property type="protein sequence ID" value="AFZ10605.1"/>
    <property type="molecule type" value="Genomic_DNA"/>
</dbReference>
<dbReference type="OrthoDB" id="507330at2"/>
<dbReference type="Proteomes" id="UP000010478">
    <property type="component" value="Plasmid pOSC7112.01"/>
</dbReference>
<evidence type="ECO:0000313" key="1">
    <source>
        <dbReference type="EMBL" id="AFZ10605.1"/>
    </source>
</evidence>
<evidence type="ECO:0000313" key="2">
    <source>
        <dbReference type="Proteomes" id="UP000010478"/>
    </source>
</evidence>
<protein>
    <submittedName>
        <fullName evidence="1">Uncharacterized protein</fullName>
    </submittedName>
</protein>
<geneLocation type="plasmid" evidence="1 2">
    <name>pOSC7112.01</name>
</geneLocation>
<dbReference type="KEGG" id="oni:Osc7112_6455"/>
<name>K9VTS3_9CYAN</name>
<dbReference type="RefSeq" id="WP_015211777.1">
    <property type="nucleotide sequence ID" value="NC_019763.1"/>
</dbReference>
<gene>
    <name evidence="1" type="ORF">Osc7112_6455</name>
</gene>
<dbReference type="HOGENOM" id="CLU_1004142_0_0_3"/>
<keyword evidence="1" id="KW-0614">Plasmid</keyword>
<sequence>MSNKLTLHIQQNTTLERVAAILDFLKNQETNFEELAATCNLGVSVIQKVVFPFLRNISIISKKNPPSLTPLGGIAAIIQQSNPELLGDFLHLLIYNLHHKEAEKRFSWTYATVVQQLWLRKEVVLSPPEKKSLVGEVIEKAAVKFELPTSEIAFSDTSVAGALNWLRSLSPSVIEPEGKYEHFSRRYFSAAPILLQAVDTIYKQQQRTYGVKIFLREEVQEAICQMLLLDPSGLDGSIDNAKCTYDYDRGGFFDCGYEGGYGQWVMLTQSPEWTQLL</sequence>
<reference evidence="1 2" key="1">
    <citation type="submission" date="2012-05" db="EMBL/GenBank/DDBJ databases">
        <title>Finished plasmid 1 of genome of Oscillatoria sp. PCC 7112.</title>
        <authorList>
            <consortium name="US DOE Joint Genome Institute"/>
            <person name="Gugger M."/>
            <person name="Coursin T."/>
            <person name="Rippka R."/>
            <person name="Tandeau De Marsac N."/>
            <person name="Huntemann M."/>
            <person name="Wei C.-L."/>
            <person name="Han J."/>
            <person name="Detter J.C."/>
            <person name="Han C."/>
            <person name="Tapia R."/>
            <person name="Davenport K."/>
            <person name="Daligault H."/>
            <person name="Erkkila T."/>
            <person name="Gu W."/>
            <person name="Munk A.C.C."/>
            <person name="Teshima H."/>
            <person name="Xu Y."/>
            <person name="Chain P."/>
            <person name="Chen A."/>
            <person name="Krypides N."/>
            <person name="Mavromatis K."/>
            <person name="Markowitz V."/>
            <person name="Szeto E."/>
            <person name="Ivanova N."/>
            <person name="Mikhailova N."/>
            <person name="Ovchinnikova G."/>
            <person name="Pagani I."/>
            <person name="Pati A."/>
            <person name="Goodwin L."/>
            <person name="Peters L."/>
            <person name="Pitluck S."/>
            <person name="Woyke T."/>
            <person name="Kerfeld C."/>
        </authorList>
    </citation>
    <scope>NUCLEOTIDE SEQUENCE [LARGE SCALE GENOMIC DNA]</scope>
    <source>
        <strain evidence="1 2">PCC 7112</strain>
        <plasmid evidence="1 2">pOSC7112.01</plasmid>
    </source>
</reference>
<organism evidence="1 2">
    <name type="scientific">Phormidium nigroviride PCC 7112</name>
    <dbReference type="NCBI Taxonomy" id="179408"/>
    <lineage>
        <taxon>Bacteria</taxon>
        <taxon>Bacillati</taxon>
        <taxon>Cyanobacteriota</taxon>
        <taxon>Cyanophyceae</taxon>
        <taxon>Oscillatoriophycideae</taxon>
        <taxon>Oscillatoriales</taxon>
        <taxon>Oscillatoriaceae</taxon>
        <taxon>Phormidium</taxon>
    </lineage>
</organism>
<dbReference type="AlphaFoldDB" id="K9VTS3"/>